<evidence type="ECO:0000256" key="2">
    <source>
        <dbReference type="ARBA" id="ARBA00015816"/>
    </source>
</evidence>
<dbReference type="GO" id="GO:0004497">
    <property type="term" value="F:monooxygenase activity"/>
    <property type="evidence" value="ECO:0007669"/>
    <property type="project" value="UniProtKB-ARBA"/>
</dbReference>
<comment type="function">
    <text evidence="1">Iron-sulfur subunit of the cytochrome bc1 complex, an essential component of the respiratory electron transport chain required for ATP synthesis. The bc1 complex catalyzes the oxidation of menaquinol and the reduction of cytochrome c in the respiratory chain. The bc1 complex operates through a Q-cycle mechanism that couples electron transfer to generation of the proton gradient that drives ATP synthesis.</text>
</comment>
<protein>
    <recommendedName>
        <fullName evidence="2">Cytochrome bc1 complex Rieske iron-sulfur subunit</fullName>
    </recommendedName>
    <alternativeName>
        <fullName evidence="8">Cytochrome bc1 reductase complex subunit QcrA</fullName>
    </alternativeName>
</protein>
<organism evidence="12 13">
    <name type="scientific">Kocuria varians</name>
    <name type="common">Micrococcus varians</name>
    <dbReference type="NCBI Taxonomy" id="1272"/>
    <lineage>
        <taxon>Bacteria</taxon>
        <taxon>Bacillati</taxon>
        <taxon>Actinomycetota</taxon>
        <taxon>Actinomycetes</taxon>
        <taxon>Micrococcales</taxon>
        <taxon>Micrococcaceae</taxon>
        <taxon>Kocuria</taxon>
    </lineage>
</organism>
<evidence type="ECO:0000259" key="11">
    <source>
        <dbReference type="PROSITE" id="PS51296"/>
    </source>
</evidence>
<keyword evidence="7" id="KW-1015">Disulfide bond</keyword>
<dbReference type="GO" id="GO:0016705">
    <property type="term" value="F:oxidoreductase activity, acting on paired donors, with incorporation or reduction of molecular oxygen"/>
    <property type="evidence" value="ECO:0007669"/>
    <property type="project" value="UniProtKB-ARBA"/>
</dbReference>
<dbReference type="PROSITE" id="PS51318">
    <property type="entry name" value="TAT"/>
    <property type="match status" value="1"/>
</dbReference>
<dbReference type="Proteomes" id="UP000315730">
    <property type="component" value="Unassembled WGS sequence"/>
</dbReference>
<evidence type="ECO:0000256" key="3">
    <source>
        <dbReference type="ARBA" id="ARBA00022714"/>
    </source>
</evidence>
<evidence type="ECO:0000256" key="9">
    <source>
        <dbReference type="ARBA" id="ARBA00034078"/>
    </source>
</evidence>
<dbReference type="GO" id="GO:0016020">
    <property type="term" value="C:membrane"/>
    <property type="evidence" value="ECO:0007669"/>
    <property type="project" value="InterPro"/>
</dbReference>
<evidence type="ECO:0000256" key="7">
    <source>
        <dbReference type="ARBA" id="ARBA00023157"/>
    </source>
</evidence>
<comment type="cofactor">
    <cofactor evidence="9">
        <name>[2Fe-2S] cluster</name>
        <dbReference type="ChEBI" id="CHEBI:190135"/>
    </cofactor>
</comment>
<comment type="caution">
    <text evidence="12">The sequence shown here is derived from an EMBL/GenBank/DDBJ whole genome shotgun (WGS) entry which is preliminary data.</text>
</comment>
<evidence type="ECO:0000256" key="8">
    <source>
        <dbReference type="ARBA" id="ARBA00029586"/>
    </source>
</evidence>
<dbReference type="Pfam" id="PF00355">
    <property type="entry name" value="Rieske"/>
    <property type="match status" value="1"/>
</dbReference>
<dbReference type="InterPro" id="IPR036922">
    <property type="entry name" value="Rieske_2Fe-2S_sf"/>
</dbReference>
<evidence type="ECO:0000313" key="13">
    <source>
        <dbReference type="Proteomes" id="UP000315730"/>
    </source>
</evidence>
<dbReference type="PRINTS" id="PR00162">
    <property type="entry name" value="RIESKE"/>
</dbReference>
<dbReference type="EMBL" id="BJNW01000004">
    <property type="protein sequence ID" value="GEC98480.1"/>
    <property type="molecule type" value="Genomic_DNA"/>
</dbReference>
<feature type="domain" description="Rieske" evidence="11">
    <location>
        <begin position="69"/>
        <end position="162"/>
    </location>
</feature>
<proteinExistence type="predicted"/>
<dbReference type="InterPro" id="IPR006311">
    <property type="entry name" value="TAT_signal"/>
</dbReference>
<feature type="compositionally biased region" description="Polar residues" evidence="10">
    <location>
        <begin position="1"/>
        <end position="16"/>
    </location>
</feature>
<dbReference type="PANTHER" id="PTHR10134">
    <property type="entry name" value="CYTOCHROME B-C1 COMPLEX SUBUNIT RIESKE, MITOCHONDRIAL"/>
    <property type="match status" value="1"/>
</dbReference>
<dbReference type="PROSITE" id="PS51296">
    <property type="entry name" value="RIESKE"/>
    <property type="match status" value="1"/>
</dbReference>
<evidence type="ECO:0000313" key="12">
    <source>
        <dbReference type="EMBL" id="GEC98480.1"/>
    </source>
</evidence>
<name>A0A4Y4D6S6_KOCVA</name>
<keyword evidence="6" id="KW-0411">Iron-sulfur</keyword>
<dbReference type="InterPro" id="IPR014349">
    <property type="entry name" value="Rieske_Fe-S_prot"/>
</dbReference>
<evidence type="ECO:0000256" key="4">
    <source>
        <dbReference type="ARBA" id="ARBA00022723"/>
    </source>
</evidence>
<dbReference type="SUPFAM" id="SSF50022">
    <property type="entry name" value="ISP domain"/>
    <property type="match status" value="1"/>
</dbReference>
<dbReference type="InterPro" id="IPR005805">
    <property type="entry name" value="Rieske_Fe-S_prot_C"/>
</dbReference>
<dbReference type="STRING" id="1272.GCA_900014985_00407"/>
<keyword evidence="3" id="KW-0001">2Fe-2S</keyword>
<accession>A0A4Y4D6S6</accession>
<dbReference type="Gene3D" id="2.102.10.10">
    <property type="entry name" value="Rieske [2Fe-2S] iron-sulphur domain"/>
    <property type="match status" value="1"/>
</dbReference>
<dbReference type="GO" id="GO:0046872">
    <property type="term" value="F:metal ion binding"/>
    <property type="evidence" value="ECO:0007669"/>
    <property type="project" value="UniProtKB-KW"/>
</dbReference>
<evidence type="ECO:0000256" key="5">
    <source>
        <dbReference type="ARBA" id="ARBA00023004"/>
    </source>
</evidence>
<reference evidence="12 13" key="1">
    <citation type="submission" date="2019-06" db="EMBL/GenBank/DDBJ databases">
        <title>Whole genome shotgun sequence of Kocuria varians NBRC 15358.</title>
        <authorList>
            <person name="Hosoyama A."/>
            <person name="Uohara A."/>
            <person name="Ohji S."/>
            <person name="Ichikawa N."/>
        </authorList>
    </citation>
    <scope>NUCLEOTIDE SEQUENCE [LARGE SCALE GENOMIC DNA]</scope>
    <source>
        <strain evidence="12 13">NBRC 15358</strain>
    </source>
</reference>
<evidence type="ECO:0000256" key="1">
    <source>
        <dbReference type="ARBA" id="ARBA00002494"/>
    </source>
</evidence>
<dbReference type="InterPro" id="IPR017941">
    <property type="entry name" value="Rieske_2Fe-2S"/>
</dbReference>
<feature type="region of interest" description="Disordered" evidence="10">
    <location>
        <begin position="1"/>
        <end position="34"/>
    </location>
</feature>
<evidence type="ECO:0000256" key="10">
    <source>
        <dbReference type="SAM" id="MobiDB-lite"/>
    </source>
</evidence>
<dbReference type="AlphaFoldDB" id="A0A4Y4D6S6"/>
<keyword evidence="13" id="KW-1185">Reference proteome</keyword>
<keyword evidence="5" id="KW-0408">Iron</keyword>
<keyword evidence="4" id="KW-0479">Metal-binding</keyword>
<dbReference type="CDD" id="cd03467">
    <property type="entry name" value="Rieske"/>
    <property type="match status" value="1"/>
</dbReference>
<dbReference type="GO" id="GO:0051537">
    <property type="term" value="F:2 iron, 2 sulfur cluster binding"/>
    <property type="evidence" value="ECO:0007669"/>
    <property type="project" value="UniProtKB-KW"/>
</dbReference>
<dbReference type="OrthoDB" id="25106at2"/>
<sequence>MTTPTPQHTTAHSSQDARAGAPASTPAPSRRRVVGTAGLAAAGAVGLAACGSGSGSGAASAPQAPASPTDVAAAADVPVGSGVKVDTGGVQAVVGQPTAGTFTAFSPVCPHQGCQVNPSGKTYVCPCHNSVFDMTTGDVTGGPAASGLTSYPVTVKGGRVIVG</sequence>
<evidence type="ECO:0000256" key="6">
    <source>
        <dbReference type="ARBA" id="ARBA00023014"/>
    </source>
</evidence>
<gene>
    <name evidence="12" type="ORF">KVA01_06350</name>
</gene>
<dbReference type="RefSeq" id="WP_068467403.1">
    <property type="nucleotide sequence ID" value="NZ_BJNW01000004.1"/>
</dbReference>